<dbReference type="OrthoDB" id="74183at2759"/>
<gene>
    <name evidence="2" type="ORF">BCR33DRAFT_129843</name>
</gene>
<keyword evidence="3" id="KW-1185">Reference proteome</keyword>
<evidence type="ECO:0000259" key="1">
    <source>
        <dbReference type="Pfam" id="PF04376"/>
    </source>
</evidence>
<name>A0A1Y2CHH9_9FUNG</name>
<accession>A0A1Y2CHH9</accession>
<comment type="caution">
    <text evidence="2">The sequence shown here is derived from an EMBL/GenBank/DDBJ whole genome shotgun (WGS) entry which is preliminary data.</text>
</comment>
<sequence>METSSIVQLTGDNEGSTCGYCHSKEDTSFSTGLWAYHLHPQTYQTLIDGGWRRSGKYLYKPDIAKTCCPAYTIRLDSQAFVLSSGNKKAAKKVRRLLAAKVSQNNSKQSMWKTCAMTTTTTNLKTLGRRSSMLDWLTSKNTLKLTRSILNWNHLTQLLLLKWTSQCRISTYSFVLHYRQEGKDPWVKQPKQKKNAPKTTCWLLFSISNLLRQLPEINGKSNSSLLP</sequence>
<dbReference type="EMBL" id="MCGO01000016">
    <property type="protein sequence ID" value="ORY46503.1"/>
    <property type="molecule type" value="Genomic_DNA"/>
</dbReference>
<dbReference type="InterPro" id="IPR030700">
    <property type="entry name" value="N-end_Aminoacyl_Trfase"/>
</dbReference>
<dbReference type="PANTHER" id="PTHR21367:SF1">
    <property type="entry name" value="ARGINYL-TRNA--PROTEIN TRANSFERASE 1"/>
    <property type="match status" value="1"/>
</dbReference>
<dbReference type="GO" id="GO:0005737">
    <property type="term" value="C:cytoplasm"/>
    <property type="evidence" value="ECO:0007669"/>
    <property type="project" value="TreeGrafter"/>
</dbReference>
<dbReference type="Proteomes" id="UP000193642">
    <property type="component" value="Unassembled WGS sequence"/>
</dbReference>
<feature type="domain" description="N-end aminoacyl transferase N-terminal" evidence="1">
    <location>
        <begin position="16"/>
        <end position="88"/>
    </location>
</feature>
<dbReference type="Pfam" id="PF04376">
    <property type="entry name" value="ATE_N"/>
    <property type="match status" value="1"/>
</dbReference>
<dbReference type="AlphaFoldDB" id="A0A1Y2CHH9"/>
<proteinExistence type="predicted"/>
<protein>
    <recommendedName>
        <fullName evidence="1">N-end aminoacyl transferase N-terminal domain-containing protein</fullName>
    </recommendedName>
</protein>
<dbReference type="PANTHER" id="PTHR21367">
    <property type="entry name" value="ARGININE-TRNA-PROTEIN TRANSFERASE 1"/>
    <property type="match status" value="1"/>
</dbReference>
<reference evidence="2 3" key="1">
    <citation type="submission" date="2016-07" db="EMBL/GenBank/DDBJ databases">
        <title>Pervasive Adenine N6-methylation of Active Genes in Fungi.</title>
        <authorList>
            <consortium name="DOE Joint Genome Institute"/>
            <person name="Mondo S.J."/>
            <person name="Dannebaum R.O."/>
            <person name="Kuo R.C."/>
            <person name="Labutti K."/>
            <person name="Haridas S."/>
            <person name="Kuo A."/>
            <person name="Salamov A."/>
            <person name="Ahrendt S.R."/>
            <person name="Lipzen A."/>
            <person name="Sullivan W."/>
            <person name="Andreopoulos W.B."/>
            <person name="Clum A."/>
            <person name="Lindquist E."/>
            <person name="Daum C."/>
            <person name="Ramamoorthy G.K."/>
            <person name="Gryganskyi A."/>
            <person name="Culley D."/>
            <person name="Magnuson J.K."/>
            <person name="James T.Y."/>
            <person name="O'Malley M.A."/>
            <person name="Stajich J.E."/>
            <person name="Spatafora J.W."/>
            <person name="Visel A."/>
            <person name="Grigoriev I.V."/>
        </authorList>
    </citation>
    <scope>NUCLEOTIDE SEQUENCE [LARGE SCALE GENOMIC DNA]</scope>
    <source>
        <strain evidence="2 3">JEL800</strain>
    </source>
</reference>
<dbReference type="GO" id="GO:0004057">
    <property type="term" value="F:arginyl-tRNA--protein transferase activity"/>
    <property type="evidence" value="ECO:0007669"/>
    <property type="project" value="InterPro"/>
</dbReference>
<evidence type="ECO:0000313" key="2">
    <source>
        <dbReference type="EMBL" id="ORY46503.1"/>
    </source>
</evidence>
<organism evidence="2 3">
    <name type="scientific">Rhizoclosmatium globosum</name>
    <dbReference type="NCBI Taxonomy" id="329046"/>
    <lineage>
        <taxon>Eukaryota</taxon>
        <taxon>Fungi</taxon>
        <taxon>Fungi incertae sedis</taxon>
        <taxon>Chytridiomycota</taxon>
        <taxon>Chytridiomycota incertae sedis</taxon>
        <taxon>Chytridiomycetes</taxon>
        <taxon>Chytridiales</taxon>
        <taxon>Chytriomycetaceae</taxon>
        <taxon>Rhizoclosmatium</taxon>
    </lineage>
</organism>
<dbReference type="InterPro" id="IPR007471">
    <property type="entry name" value="N-end_Aminoacyl_Trfase_N"/>
</dbReference>
<evidence type="ECO:0000313" key="3">
    <source>
        <dbReference type="Proteomes" id="UP000193642"/>
    </source>
</evidence>